<dbReference type="Pfam" id="PF02785">
    <property type="entry name" value="Biotin_carb_C"/>
    <property type="match status" value="1"/>
</dbReference>
<evidence type="ECO:0000313" key="9">
    <source>
        <dbReference type="EMBL" id="WWX24577.1"/>
    </source>
</evidence>
<dbReference type="Pfam" id="PF02786">
    <property type="entry name" value="CPSase_L_D2"/>
    <property type="match status" value="1"/>
</dbReference>
<dbReference type="RefSeq" id="WP_338736687.1">
    <property type="nucleotide sequence ID" value="NZ_CP146612.1"/>
</dbReference>
<dbReference type="SMART" id="SM00878">
    <property type="entry name" value="Biotin_carb_C"/>
    <property type="match status" value="1"/>
</dbReference>
<evidence type="ECO:0000256" key="4">
    <source>
        <dbReference type="ARBA" id="ARBA00022840"/>
    </source>
</evidence>
<evidence type="ECO:0000256" key="1">
    <source>
        <dbReference type="ARBA" id="ARBA00013263"/>
    </source>
</evidence>
<keyword evidence="2" id="KW-0436">Ligase</keyword>
<accession>A0ABZ2J126</accession>
<feature type="domain" description="Biotin carboxylation" evidence="8">
    <location>
        <begin position="1"/>
        <end position="445"/>
    </location>
</feature>
<dbReference type="SUPFAM" id="SSF56059">
    <property type="entry name" value="Glutathione synthetase ATP-binding domain-like"/>
    <property type="match status" value="1"/>
</dbReference>
<dbReference type="EMBL" id="CP146612">
    <property type="protein sequence ID" value="WWX24577.1"/>
    <property type="molecule type" value="Genomic_DNA"/>
</dbReference>
<dbReference type="PANTHER" id="PTHR18866">
    <property type="entry name" value="CARBOXYLASE:PYRUVATE/ACETYL-COA/PROPIONYL-COA CARBOXYLASE"/>
    <property type="match status" value="1"/>
</dbReference>
<dbReference type="EC" id="6.3.4.14" evidence="1"/>
<dbReference type="InterPro" id="IPR011761">
    <property type="entry name" value="ATP-grasp"/>
</dbReference>
<dbReference type="Gene3D" id="3.30.470.20">
    <property type="entry name" value="ATP-grasp fold, B domain"/>
    <property type="match status" value="1"/>
</dbReference>
<keyword evidence="5" id="KW-0092">Biotin</keyword>
<dbReference type="InterPro" id="IPR011764">
    <property type="entry name" value="Biotin_carboxylation_dom"/>
</dbReference>
<dbReference type="PROSITE" id="PS00866">
    <property type="entry name" value="CPSASE_1"/>
    <property type="match status" value="1"/>
</dbReference>
<dbReference type="InterPro" id="IPR016185">
    <property type="entry name" value="PreATP-grasp_dom_sf"/>
</dbReference>
<keyword evidence="3 6" id="KW-0547">Nucleotide-binding</keyword>
<evidence type="ECO:0000313" key="10">
    <source>
        <dbReference type="Proteomes" id="UP001375370"/>
    </source>
</evidence>
<dbReference type="NCBIfam" id="NF006406">
    <property type="entry name" value="PRK08654.1"/>
    <property type="match status" value="1"/>
</dbReference>
<dbReference type="SUPFAM" id="SSF51246">
    <property type="entry name" value="Rudiment single hybrid motif"/>
    <property type="match status" value="1"/>
</dbReference>
<keyword evidence="4 6" id="KW-0067">ATP-binding</keyword>
<protein>
    <recommendedName>
        <fullName evidence="1">biotin carboxylase</fullName>
        <ecNumber evidence="1">6.3.4.14</ecNumber>
    </recommendedName>
</protein>
<evidence type="ECO:0000256" key="5">
    <source>
        <dbReference type="ARBA" id="ARBA00023267"/>
    </source>
</evidence>
<evidence type="ECO:0000256" key="3">
    <source>
        <dbReference type="ARBA" id="ARBA00022741"/>
    </source>
</evidence>
<evidence type="ECO:0000256" key="2">
    <source>
        <dbReference type="ARBA" id="ARBA00022598"/>
    </source>
</evidence>
<evidence type="ECO:0000259" key="8">
    <source>
        <dbReference type="PROSITE" id="PS50979"/>
    </source>
</evidence>
<dbReference type="NCBIfam" id="NF006367">
    <property type="entry name" value="PRK08591.1"/>
    <property type="match status" value="1"/>
</dbReference>
<name>A0ABZ2J126_9CHLR</name>
<dbReference type="PROSITE" id="PS50979">
    <property type="entry name" value="BC"/>
    <property type="match status" value="1"/>
</dbReference>
<gene>
    <name evidence="9" type="ORF">V8247_04715</name>
</gene>
<keyword evidence="10" id="KW-1185">Reference proteome</keyword>
<dbReference type="InterPro" id="IPR005482">
    <property type="entry name" value="Biotin_COase_C"/>
</dbReference>
<evidence type="ECO:0000256" key="6">
    <source>
        <dbReference type="PROSITE-ProRule" id="PRU00409"/>
    </source>
</evidence>
<dbReference type="Pfam" id="PF00289">
    <property type="entry name" value="Biotin_carb_N"/>
    <property type="match status" value="1"/>
</dbReference>
<dbReference type="Proteomes" id="UP001375370">
    <property type="component" value="Chromosome"/>
</dbReference>
<dbReference type="InterPro" id="IPR050856">
    <property type="entry name" value="Biotin_carboxylase_complex"/>
</dbReference>
<reference evidence="9 10" key="1">
    <citation type="submission" date="2024-03" db="EMBL/GenBank/DDBJ databases">
        <title>A Dehalogenimonas Isolated from Estuarine Sediments Dihaloeliminates Chlorinated Alkanes.</title>
        <authorList>
            <person name="Yang Y."/>
            <person name="Wang H."/>
        </authorList>
    </citation>
    <scope>NUCLEOTIDE SEQUENCE [LARGE SCALE GENOMIC DNA]</scope>
    <source>
        <strain evidence="9 10">W</strain>
    </source>
</reference>
<dbReference type="InterPro" id="IPR011054">
    <property type="entry name" value="Rudment_hybrid_motif"/>
</dbReference>
<dbReference type="PANTHER" id="PTHR18866:SF33">
    <property type="entry name" value="METHYLCROTONOYL-COA CARBOXYLASE SUBUNIT ALPHA, MITOCHONDRIAL-RELATED"/>
    <property type="match status" value="1"/>
</dbReference>
<dbReference type="PROSITE" id="PS00867">
    <property type="entry name" value="CPSASE_2"/>
    <property type="match status" value="1"/>
</dbReference>
<sequence length="472" mass="51708">MISKILVANRGEIAVRVMRACRELGINTVAVYSEADKDAFFTCYADEAFLLGPAPATLSYLNMDKIIEIAKASGAEAIHPGYGFLSENPAFSRACEKAGIVFIGPPASVLELTGNKITAREEAVKAGVPVIPGTGECPADFSVLQDELGDIGYPLIVKPAGGGGGIGMVIARNDNDLQRALSSSPEMAKKYFGVSSVYIEKYIEKPRHIEFQILADTKGNVVHLGERECSIQRFHSKVIEEAPSTALSVELREQMGTAAVNLARSIGYVGAGTIEFIFSEGRYYFLEVNARIQVEHAVTEMTTGIDLVKEQINIATGLDLSVKQEDIKHYGWAIECRVNAEDPLRNFMPSPGKISGYRSPGGVGIRVDSGVHQGYDIPDCYHPMISKLVAWGIDRNEAIKRMRRALSEYIIVGVDTNLTLHKAIMENPRFVSGDLDTDFIAREVSLLADMQKVKERDKPAQIRMSRIFEELS</sequence>
<dbReference type="InterPro" id="IPR005479">
    <property type="entry name" value="CPAse_ATP-bd"/>
</dbReference>
<organism evidence="9 10">
    <name type="scientific">Candidatus Dehalogenimonas loeffleri</name>
    <dbReference type="NCBI Taxonomy" id="3127115"/>
    <lineage>
        <taxon>Bacteria</taxon>
        <taxon>Bacillati</taxon>
        <taxon>Chloroflexota</taxon>
        <taxon>Dehalococcoidia</taxon>
        <taxon>Dehalococcoidales</taxon>
        <taxon>Dehalococcoidaceae</taxon>
        <taxon>Dehalogenimonas</taxon>
    </lineage>
</organism>
<feature type="domain" description="ATP-grasp" evidence="7">
    <location>
        <begin position="120"/>
        <end position="316"/>
    </location>
</feature>
<proteinExistence type="predicted"/>
<dbReference type="PROSITE" id="PS50975">
    <property type="entry name" value="ATP_GRASP"/>
    <property type="match status" value="1"/>
</dbReference>
<evidence type="ECO:0000259" key="7">
    <source>
        <dbReference type="PROSITE" id="PS50975"/>
    </source>
</evidence>
<dbReference type="SUPFAM" id="SSF52440">
    <property type="entry name" value="PreATP-grasp domain"/>
    <property type="match status" value="1"/>
</dbReference>
<dbReference type="InterPro" id="IPR005481">
    <property type="entry name" value="BC-like_N"/>
</dbReference>